<gene>
    <name evidence="2" type="ORF">LIER_32080</name>
</gene>
<dbReference type="PANTHER" id="PTHR31659:SF9">
    <property type="entry name" value="PROTEIN: UPF0503-LIKE PROTEIN, PUTATIVE (DUF740)-RELATED"/>
    <property type="match status" value="1"/>
</dbReference>
<name>A0AAV3RTT8_LITER</name>
<organism evidence="2 3">
    <name type="scientific">Lithospermum erythrorhizon</name>
    <name type="common">Purple gromwell</name>
    <name type="synonym">Lithospermum officinale var. erythrorhizon</name>
    <dbReference type="NCBI Taxonomy" id="34254"/>
    <lineage>
        <taxon>Eukaryota</taxon>
        <taxon>Viridiplantae</taxon>
        <taxon>Streptophyta</taxon>
        <taxon>Embryophyta</taxon>
        <taxon>Tracheophyta</taxon>
        <taxon>Spermatophyta</taxon>
        <taxon>Magnoliopsida</taxon>
        <taxon>eudicotyledons</taxon>
        <taxon>Gunneridae</taxon>
        <taxon>Pentapetalae</taxon>
        <taxon>asterids</taxon>
        <taxon>lamiids</taxon>
        <taxon>Boraginales</taxon>
        <taxon>Boraginaceae</taxon>
        <taxon>Boraginoideae</taxon>
        <taxon>Lithospermeae</taxon>
        <taxon>Lithospermum</taxon>
    </lineage>
</organism>
<comment type="caution">
    <text evidence="2">The sequence shown here is derived from an EMBL/GenBank/DDBJ whole genome shotgun (WGS) entry which is preliminary data.</text>
</comment>
<sequence>MNPSCLLHPNEQFTIFCPSCLFQRLSTLEPTTTPAATTTTSAAAAIKSIFTKSSNNKGGGGGALLPPKPTKSSAFFPHLRRSKSVTASRNDAVLSSFEPKRKSCDVGISHFTLEKNYQNFTTASATSAAAGASSLSLSQTHLISKDSINVFEGSGKIDDLELKEEISGESEEEFEDCEIGESNFDEIGEIQEAKVSCSEIVEEEEVINDYITVKPMKEFLDVDWQSKKTTSGGMKEIAGSFRSAASVFSKKWHNWRRKQKVKKEENGGNSATLNVEKGLSRRYRESRFEVGDGVVRRSCDIDPRFSLDAGRISFDDPRCSFEQPRASWDGHLIGRSFPKMNPMDSLVEDAPVVHIPVVDNGIIVDEQGKVNFITEDDNVPGGSAQTRNYYADSSTRRRKSLDRSSSIRKTAASVVAEIDEMKAVCNAKVSPATIENLHGAKVLVGDGVLKESNSSSSINECSETFGVGNFRGNASVIGNEERKGTKKSGWSWKLWTFINKRKDDDVRYSKTNGVERSLSESCQELRRNSNVELRESLNRKMFRSNSSASRRNSPKFEAAFGNVNRPENETKDLGRKWRGGFVLERNRSGRYCINNIDNGLLRFYPTPMSSSQRVSVEIVASSYNTVIMYSEPSLNLVTKMD</sequence>
<protein>
    <submittedName>
        <fullName evidence="2">Uncharacterized protein</fullName>
    </submittedName>
</protein>
<proteinExistence type="predicted"/>
<accession>A0AAV3RTT8</accession>
<dbReference type="AlphaFoldDB" id="A0AAV3RTT8"/>
<reference evidence="2 3" key="1">
    <citation type="submission" date="2024-01" db="EMBL/GenBank/DDBJ databases">
        <title>The complete chloroplast genome sequence of Lithospermum erythrorhizon: insights into the phylogenetic relationship among Boraginaceae species and the maternal lineages of purple gromwells.</title>
        <authorList>
            <person name="Okada T."/>
            <person name="Watanabe K."/>
        </authorList>
    </citation>
    <scope>NUCLEOTIDE SEQUENCE [LARGE SCALE GENOMIC DNA]</scope>
</reference>
<evidence type="ECO:0000313" key="3">
    <source>
        <dbReference type="Proteomes" id="UP001454036"/>
    </source>
</evidence>
<evidence type="ECO:0000313" key="2">
    <source>
        <dbReference type="EMBL" id="GAA0184792.1"/>
    </source>
</evidence>
<dbReference type="Proteomes" id="UP001454036">
    <property type="component" value="Unassembled WGS sequence"/>
</dbReference>
<feature type="region of interest" description="Disordered" evidence="1">
    <location>
        <begin position="383"/>
        <end position="404"/>
    </location>
</feature>
<evidence type="ECO:0000256" key="1">
    <source>
        <dbReference type="SAM" id="MobiDB-lite"/>
    </source>
</evidence>
<feature type="compositionally biased region" description="Polar residues" evidence="1">
    <location>
        <begin position="383"/>
        <end position="393"/>
    </location>
</feature>
<dbReference type="InterPro" id="IPR008004">
    <property type="entry name" value="OCTOPUS-like"/>
</dbReference>
<keyword evidence="3" id="KW-1185">Reference proteome</keyword>
<dbReference type="GO" id="GO:0005886">
    <property type="term" value="C:plasma membrane"/>
    <property type="evidence" value="ECO:0007669"/>
    <property type="project" value="TreeGrafter"/>
</dbReference>
<dbReference type="PANTHER" id="PTHR31659">
    <property type="entry name" value="PROTEIN: UPF0503-LIKE PROTEIN, PUTATIVE (DUF740)-RELATED"/>
    <property type="match status" value="1"/>
</dbReference>
<dbReference type="Pfam" id="PF05340">
    <property type="entry name" value="DUF740"/>
    <property type="match status" value="1"/>
</dbReference>
<dbReference type="EMBL" id="BAABME010012165">
    <property type="protein sequence ID" value="GAA0184792.1"/>
    <property type="molecule type" value="Genomic_DNA"/>
</dbReference>